<protein>
    <recommendedName>
        <fullName evidence="2">Autotransporter domain-containing protein</fullName>
    </recommendedName>
</protein>
<dbReference type="Gene3D" id="2.40.128.130">
    <property type="entry name" value="Autotransporter beta-domain"/>
    <property type="match status" value="1"/>
</dbReference>
<evidence type="ECO:0000313" key="3">
    <source>
        <dbReference type="EMBL" id="VVQ29816.1"/>
    </source>
</evidence>
<dbReference type="EMBL" id="CABVJH010000002">
    <property type="protein sequence ID" value="VVQ29816.1"/>
    <property type="molecule type" value="Genomic_DNA"/>
</dbReference>
<keyword evidence="1" id="KW-0812">Transmembrane</keyword>
<organism evidence="3 4">
    <name type="scientific">Pseudomonas fluorescens</name>
    <dbReference type="NCBI Taxonomy" id="294"/>
    <lineage>
        <taxon>Bacteria</taxon>
        <taxon>Pseudomonadati</taxon>
        <taxon>Pseudomonadota</taxon>
        <taxon>Gammaproteobacteria</taxon>
        <taxon>Pseudomonadales</taxon>
        <taxon>Pseudomonadaceae</taxon>
        <taxon>Pseudomonas</taxon>
    </lineage>
</organism>
<proteinExistence type="predicted"/>
<dbReference type="GO" id="GO:0019867">
    <property type="term" value="C:outer membrane"/>
    <property type="evidence" value="ECO:0007669"/>
    <property type="project" value="InterPro"/>
</dbReference>
<keyword evidence="1" id="KW-0472">Membrane</keyword>
<dbReference type="PANTHER" id="PTHR35037">
    <property type="entry name" value="C-TERMINAL REGION OF AIDA-LIKE PROTEIN"/>
    <property type="match status" value="1"/>
</dbReference>
<reference evidence="3 4" key="1">
    <citation type="submission" date="2019-09" db="EMBL/GenBank/DDBJ databases">
        <authorList>
            <person name="Chandra G."/>
            <person name="Truman W A."/>
        </authorList>
    </citation>
    <scope>NUCLEOTIDE SEQUENCE [LARGE SCALE GENOMIC DNA]</scope>
    <source>
        <strain evidence="3">PS943</strain>
    </source>
</reference>
<dbReference type="InterPro" id="IPR004899">
    <property type="entry name" value="Pertactin_central"/>
</dbReference>
<dbReference type="InterPro" id="IPR012332">
    <property type="entry name" value="Autotransporter_pectin_lyase_C"/>
</dbReference>
<evidence type="ECO:0000313" key="4">
    <source>
        <dbReference type="Proteomes" id="UP000325645"/>
    </source>
</evidence>
<dbReference type="InterPro" id="IPR005546">
    <property type="entry name" value="Autotransporte_beta"/>
</dbReference>
<dbReference type="InterPro" id="IPR006315">
    <property type="entry name" value="OM_autotransptr_brl_dom"/>
</dbReference>
<sequence length="834" mass="86660">MEHLFEPSFYRLDKTQRVVTMKFEKILGLTVMKFTGVLSYAVVIMAVSESAYSRNLLPGEVETVSSGATPEAWFIPATATLNINGAGALNIEVGGGTLNGDTAATSQIDASSGARINLARSTVTSTGFDTALALTDSSATVTGSTLTSQGRAMSLARDLLIPVGSIATVTSSTLLGGISGAAVTSLSTLNLVNTRVEGTDSDSIGLELFGGHANVSADSRITGGLNGVMFGDDTVLNPGDVTGQSRLKLDGSTVQGRTGAAISVNFATPAGQPVLIEVNNGSSLIGGNGNILEVIDGAAARFQVDNSKLSGNIEVAEGGEANVLLRNAASLDGNLVNVDSVTLDTQSSLTGNIQGSGAGVVTLDNSAVFHGAVTGVGNMSISRGAEWNMVGSNALTRLDLQGGSVRFGTNQAFTRLDIANLSGNGQFLMDTDVATGETDFLNVTQSASGQHELVVAATASEPVSGAPVKVGNIAAGDAQFSLKNDQVDVGAIGYKLVKEGEGLFLQPDATSPSTGSKTALAIAGTAPTVIYAEMTTLNTRLGDRRMAGTQPRARSVAALDSDTQGSTSGVWIRTYGNQYNVKNAYGDGYKQNQTGVSVGLDTPLSAMGDGQWLIGAFGGYSTTRLNLTRGSSGSIDSVYVGTYLTWYDEETGYYVDTVAKINRFNNDVKVTLSDDSRTKGSFDNLGVSGSVEVGKHIVFNKGYFIEPSAQLGAAAVEGKTYRLDNGLHVDSDETRSLLGKVGMTVGRELVLDNGGKLQPRLHAAVSHEFVKNNRVSVNDTDFNNDLSSTSLELTGGMNWIPANNKWQVYAEVGTSRGTKVDQELGGSVGLSYNF</sequence>
<dbReference type="InterPro" id="IPR051551">
    <property type="entry name" value="Autotransporter_adhesion"/>
</dbReference>
<dbReference type="CDD" id="cd01343">
    <property type="entry name" value="PL1_Passenger_AT"/>
    <property type="match status" value="1"/>
</dbReference>
<dbReference type="PANTHER" id="PTHR35037:SF7">
    <property type="entry name" value="AUTOTRANSPORTER"/>
    <property type="match status" value="1"/>
</dbReference>
<accession>A0A5E7W4C6</accession>
<dbReference type="NCBIfam" id="TIGR01414">
    <property type="entry name" value="autotrans_barl"/>
    <property type="match status" value="1"/>
</dbReference>
<dbReference type="Gene3D" id="2.160.20.20">
    <property type="match status" value="1"/>
</dbReference>
<feature type="transmembrane region" description="Helical" evidence="1">
    <location>
        <begin position="26"/>
        <end position="47"/>
    </location>
</feature>
<gene>
    <name evidence="3" type="ORF">PS943_01545</name>
</gene>
<dbReference type="SUPFAM" id="SSF51126">
    <property type="entry name" value="Pectin lyase-like"/>
    <property type="match status" value="1"/>
</dbReference>
<dbReference type="InterPro" id="IPR011050">
    <property type="entry name" value="Pectin_lyase_fold/virulence"/>
</dbReference>
<dbReference type="Pfam" id="PF03212">
    <property type="entry name" value="Pertactin"/>
    <property type="match status" value="1"/>
</dbReference>
<dbReference type="PROSITE" id="PS51208">
    <property type="entry name" value="AUTOTRANSPORTER"/>
    <property type="match status" value="1"/>
</dbReference>
<evidence type="ECO:0000256" key="1">
    <source>
        <dbReference type="SAM" id="Phobius"/>
    </source>
</evidence>
<keyword evidence="1" id="KW-1133">Transmembrane helix</keyword>
<dbReference type="InterPro" id="IPR036709">
    <property type="entry name" value="Autotransporte_beta_dom_sf"/>
</dbReference>
<feature type="domain" description="Autotransporter" evidence="2">
    <location>
        <begin position="563"/>
        <end position="834"/>
    </location>
</feature>
<name>A0A5E7W4C6_PSEFL</name>
<dbReference type="AlphaFoldDB" id="A0A5E7W4C6"/>
<dbReference type="SMART" id="SM00869">
    <property type="entry name" value="Autotransporter"/>
    <property type="match status" value="1"/>
</dbReference>
<dbReference type="SUPFAM" id="SSF103515">
    <property type="entry name" value="Autotransporter"/>
    <property type="match status" value="1"/>
</dbReference>
<dbReference type="Pfam" id="PF03797">
    <property type="entry name" value="Autotransporter"/>
    <property type="match status" value="1"/>
</dbReference>
<dbReference type="Proteomes" id="UP000325645">
    <property type="component" value="Unassembled WGS sequence"/>
</dbReference>
<evidence type="ECO:0000259" key="2">
    <source>
        <dbReference type="PROSITE" id="PS51208"/>
    </source>
</evidence>